<evidence type="ECO:0000259" key="3">
    <source>
        <dbReference type="SMART" id="SM00148"/>
    </source>
</evidence>
<proteinExistence type="predicted"/>
<dbReference type="GO" id="GO:0008081">
    <property type="term" value="F:phosphoric diester hydrolase activity"/>
    <property type="evidence" value="ECO:0007669"/>
    <property type="project" value="InterPro"/>
</dbReference>
<dbReference type="Ensembl" id="ENSDLAT00005086850.1">
    <property type="protein sequence ID" value="ENSDLAP00005079436.1"/>
    <property type="gene ID" value="ENSDLAG00005035131.1"/>
</dbReference>
<feature type="chain" id="PRO_5045553193" description="Phosphatidylinositol-specific phospholipase C X domain-containing protein" evidence="2">
    <location>
        <begin position="21"/>
        <end position="298"/>
    </location>
</feature>
<dbReference type="AlphaFoldDB" id="A0A8P4GDA2"/>
<dbReference type="GeneTree" id="ENSGT00390000010118"/>
<evidence type="ECO:0000256" key="2">
    <source>
        <dbReference type="SAM" id="SignalP"/>
    </source>
</evidence>
<feature type="region of interest" description="Disordered" evidence="1">
    <location>
        <begin position="252"/>
        <end position="298"/>
    </location>
</feature>
<organism evidence="4 5">
    <name type="scientific">Dicentrarchus labrax</name>
    <name type="common">European seabass</name>
    <name type="synonym">Morone labrax</name>
    <dbReference type="NCBI Taxonomy" id="13489"/>
    <lineage>
        <taxon>Eukaryota</taxon>
        <taxon>Metazoa</taxon>
        <taxon>Chordata</taxon>
        <taxon>Craniata</taxon>
        <taxon>Vertebrata</taxon>
        <taxon>Euteleostomi</taxon>
        <taxon>Actinopterygii</taxon>
        <taxon>Neopterygii</taxon>
        <taxon>Teleostei</taxon>
        <taxon>Neoteleostei</taxon>
        <taxon>Acanthomorphata</taxon>
        <taxon>Eupercaria</taxon>
        <taxon>Moronidae</taxon>
        <taxon>Dicentrarchus</taxon>
    </lineage>
</organism>
<dbReference type="SUPFAM" id="SSF51695">
    <property type="entry name" value="PLC-like phosphodiesterases"/>
    <property type="match status" value="1"/>
</dbReference>
<sequence length="298" mass="34395">MLNSFSYTLHSLFLFAGWTGFNDYSTLNQQDYNLNWMKSIPDETPVSAISIPGTHESLSLYGGPLAVCQVWDLDKQLNVGIRYFDVHAGIWLSVQNHIYIRDSHWMFWQHIQFDKVLKIIFNFLGRNKSETVLLKIKIHGFFEKKVLQMIDELIKKFKNKIWTNLSVPNMKQARGKIVLLQSNSFHQGTVNIKSFFIKYDKLINVEEKIKEYKSHLCNHHVVLTDTAASFHQSPKTLAKTVNKKLNNFVVEHKKKSVNQEEPQTTTELQTKQDIEKTTEPDSTPEPGPPTSGQDSEPT</sequence>
<dbReference type="InterPro" id="IPR000909">
    <property type="entry name" value="PLipase_C_PInositol-sp_X_dom"/>
</dbReference>
<dbReference type="Pfam" id="PF00388">
    <property type="entry name" value="PI-PLC-X"/>
    <property type="match status" value="1"/>
</dbReference>
<keyword evidence="2" id="KW-0732">Signal</keyword>
<dbReference type="PANTHER" id="PTHR13593">
    <property type="match status" value="1"/>
</dbReference>
<dbReference type="PANTHER" id="PTHR13593:SF113">
    <property type="entry name" value="SI:DKEY-266F7.9"/>
    <property type="match status" value="1"/>
</dbReference>
<dbReference type="GO" id="GO:0006629">
    <property type="term" value="P:lipid metabolic process"/>
    <property type="evidence" value="ECO:0007669"/>
    <property type="project" value="InterPro"/>
</dbReference>
<feature type="signal peptide" evidence="2">
    <location>
        <begin position="1"/>
        <end position="20"/>
    </location>
</feature>
<dbReference type="Proteomes" id="UP000694389">
    <property type="component" value="Unassembled WGS sequence"/>
</dbReference>
<dbReference type="InterPro" id="IPR017946">
    <property type="entry name" value="PLC-like_Pdiesterase_TIM-brl"/>
</dbReference>
<dbReference type="SMART" id="SM00148">
    <property type="entry name" value="PLCXc"/>
    <property type="match status" value="1"/>
</dbReference>
<accession>A0A8P4GDA2</accession>
<keyword evidence="5" id="KW-1185">Reference proteome</keyword>
<dbReference type="PROSITE" id="PS50007">
    <property type="entry name" value="PIPLC_X_DOMAIN"/>
    <property type="match status" value="1"/>
</dbReference>
<dbReference type="InterPro" id="IPR051057">
    <property type="entry name" value="PI-PLC_domain"/>
</dbReference>
<reference evidence="4" key="2">
    <citation type="submission" date="2025-09" db="UniProtKB">
        <authorList>
            <consortium name="Ensembl"/>
        </authorList>
    </citation>
    <scope>IDENTIFICATION</scope>
</reference>
<name>A0A8P4GDA2_DICLA</name>
<feature type="domain" description="Phosphatidylinositol-specific phospholipase C X" evidence="3">
    <location>
        <begin position="42"/>
        <end position="182"/>
    </location>
</feature>
<reference evidence="4" key="1">
    <citation type="submission" date="2025-08" db="UniProtKB">
        <authorList>
            <consortium name="Ensembl"/>
        </authorList>
    </citation>
    <scope>IDENTIFICATION</scope>
</reference>
<dbReference type="Gene3D" id="3.20.20.190">
    <property type="entry name" value="Phosphatidylinositol (PI) phosphodiesterase"/>
    <property type="match status" value="1"/>
</dbReference>
<feature type="compositionally biased region" description="Low complexity" evidence="1">
    <location>
        <begin position="259"/>
        <end position="269"/>
    </location>
</feature>
<feature type="compositionally biased region" description="Basic and acidic residues" evidence="1">
    <location>
        <begin position="270"/>
        <end position="279"/>
    </location>
</feature>
<protein>
    <recommendedName>
        <fullName evidence="3">Phosphatidylinositol-specific phospholipase C X domain-containing protein</fullName>
    </recommendedName>
</protein>
<evidence type="ECO:0000256" key="1">
    <source>
        <dbReference type="SAM" id="MobiDB-lite"/>
    </source>
</evidence>
<evidence type="ECO:0000313" key="5">
    <source>
        <dbReference type="Proteomes" id="UP000694389"/>
    </source>
</evidence>
<evidence type="ECO:0000313" key="4">
    <source>
        <dbReference type="Ensembl" id="ENSDLAP00005079436.1"/>
    </source>
</evidence>